<dbReference type="InterPro" id="IPR035401">
    <property type="entry name" value="Urocanase_C"/>
</dbReference>
<dbReference type="InterPro" id="IPR023637">
    <property type="entry name" value="Urocanase-like"/>
</dbReference>
<dbReference type="PANTHER" id="PTHR12216">
    <property type="entry name" value="UROCANATE HYDRATASE"/>
    <property type="match status" value="1"/>
</dbReference>
<feature type="domain" description="Urocanase Rossmann-like" evidence="5">
    <location>
        <begin position="190"/>
        <end position="410"/>
    </location>
</feature>
<evidence type="ECO:0000313" key="9">
    <source>
        <dbReference type="Proteomes" id="UP001217089"/>
    </source>
</evidence>
<dbReference type="PANTHER" id="PTHR12216:SF3">
    <property type="entry name" value="UROCANATE HYDRATASE"/>
    <property type="match status" value="1"/>
</dbReference>
<dbReference type="Proteomes" id="UP001217089">
    <property type="component" value="Unassembled WGS sequence"/>
</dbReference>
<evidence type="ECO:0000259" key="7">
    <source>
        <dbReference type="Pfam" id="PF17392"/>
    </source>
</evidence>
<dbReference type="Gene3D" id="3.40.1770.10">
    <property type="entry name" value="Urocanase superfamily"/>
    <property type="match status" value="2"/>
</dbReference>
<gene>
    <name evidence="8" type="ORF">KUTeg_020487</name>
</gene>
<dbReference type="InterPro" id="IPR035400">
    <property type="entry name" value="Urocanase_N"/>
</dbReference>
<evidence type="ECO:0008006" key="10">
    <source>
        <dbReference type="Google" id="ProtNLM"/>
    </source>
</evidence>
<evidence type="ECO:0000256" key="4">
    <source>
        <dbReference type="SAM" id="MobiDB-lite"/>
    </source>
</evidence>
<protein>
    <recommendedName>
        <fullName evidence="10">Urocanate hydratase</fullName>
    </recommendedName>
</protein>
<feature type="domain" description="Urocanase N-terminal" evidence="6">
    <location>
        <begin position="85"/>
        <end position="182"/>
    </location>
</feature>
<dbReference type="InterPro" id="IPR038364">
    <property type="entry name" value="Urocanase_central_sf"/>
</dbReference>
<accession>A0ABQ9EDG9</accession>
<name>A0ABQ9EDG9_TEGGR</name>
<dbReference type="Pfam" id="PF17391">
    <property type="entry name" value="Urocanase_N"/>
    <property type="match status" value="1"/>
</dbReference>
<evidence type="ECO:0000256" key="3">
    <source>
        <dbReference type="ARBA" id="ARBA00023239"/>
    </source>
</evidence>
<keyword evidence="9" id="KW-1185">Reference proteome</keyword>
<keyword evidence="3" id="KW-0456">Lyase</keyword>
<dbReference type="PROSITE" id="PS01233">
    <property type="entry name" value="UROCANASE"/>
    <property type="match status" value="1"/>
</dbReference>
<dbReference type="InterPro" id="IPR035085">
    <property type="entry name" value="Urocanase_Rossmann-like"/>
</dbReference>
<evidence type="ECO:0000256" key="1">
    <source>
        <dbReference type="ARBA" id="ARBA00001911"/>
    </source>
</evidence>
<evidence type="ECO:0000259" key="6">
    <source>
        <dbReference type="Pfam" id="PF17391"/>
    </source>
</evidence>
<dbReference type="PIRSF" id="PIRSF001423">
    <property type="entry name" value="Urocanate_hydrat"/>
    <property type="match status" value="1"/>
</dbReference>
<dbReference type="Pfam" id="PF17392">
    <property type="entry name" value="Urocanase_C"/>
    <property type="match status" value="1"/>
</dbReference>
<sequence length="608" mass="67372">MSSLKEICEGLPLDPLPPRRARDETVPHAPVRTPNLSVEEERLALQNALRYFPSSLHGTLAEEFAEELRNYGHIYMYRFLPQLEMRAFPIDEIPARTRQAAAIIHMILNNLDPHVAQFPQELVTYGGNGQVFSNWAQFWLVIKYLCDMSDDQTLVMYSGHPVGLFPSSTSAPRLVITNGMMTAGSYCYIGPQGIVHGTTLTILNAARKQLGTSDMSGKVFVTSGLGGMSGAQPKAATICRCVGVSREALEKRYNQGWLMQISDNLDEIISIIRKARRNKLILSLGYHGNVVDLWERLVHESDTTGDLLVDIGSDQTSCHNPFLGGYYPVQLSYEESRIMMHENPTQFKNLVKESLCRQVTAINRLANKGMYFFDYGNAFLLEASRSGADVGRSEGLTGTTFRYPSYVQDIMGDIFSLGFGPFRWVCTSVPEGIKQQYQDNIHWIKEANENKLVVGSQARILYSDQMGRIEIAKAFNSAVADGKLKGPVVISRDHHDVSGTDSPFRETSNIYDGSAFCADMAVHNVIGDAFRGATWVALHNGGGVGWGEVINGGFGLVLDGSQVARRCWSGNNKAEETICRTMNANPKLKITLPNHVEDESILDKALKN</sequence>
<comment type="cofactor">
    <cofactor evidence="1">
        <name>NAD(+)</name>
        <dbReference type="ChEBI" id="CHEBI:57540"/>
    </cofactor>
</comment>
<proteinExistence type="predicted"/>
<keyword evidence="2" id="KW-0520">NAD</keyword>
<organism evidence="8 9">
    <name type="scientific">Tegillarca granosa</name>
    <name type="common">Malaysian cockle</name>
    <name type="synonym">Anadara granosa</name>
    <dbReference type="NCBI Taxonomy" id="220873"/>
    <lineage>
        <taxon>Eukaryota</taxon>
        <taxon>Metazoa</taxon>
        <taxon>Spiralia</taxon>
        <taxon>Lophotrochozoa</taxon>
        <taxon>Mollusca</taxon>
        <taxon>Bivalvia</taxon>
        <taxon>Autobranchia</taxon>
        <taxon>Pteriomorphia</taxon>
        <taxon>Arcoida</taxon>
        <taxon>Arcoidea</taxon>
        <taxon>Arcidae</taxon>
        <taxon>Tegillarca</taxon>
    </lineage>
</organism>
<dbReference type="Gene3D" id="3.40.50.10730">
    <property type="entry name" value="Urocanase like domains"/>
    <property type="match status" value="1"/>
</dbReference>
<feature type="domain" description="Urocanase C-terminal" evidence="7">
    <location>
        <begin position="413"/>
        <end position="567"/>
    </location>
</feature>
<evidence type="ECO:0000259" key="5">
    <source>
        <dbReference type="Pfam" id="PF01175"/>
    </source>
</evidence>
<dbReference type="EMBL" id="JARBDR010000918">
    <property type="protein sequence ID" value="KAJ8301500.1"/>
    <property type="molecule type" value="Genomic_DNA"/>
</dbReference>
<comment type="caution">
    <text evidence="8">The sequence shown here is derived from an EMBL/GenBank/DDBJ whole genome shotgun (WGS) entry which is preliminary data.</text>
</comment>
<dbReference type="Pfam" id="PF01175">
    <property type="entry name" value="Urocanase"/>
    <property type="match status" value="1"/>
</dbReference>
<dbReference type="InterPro" id="IPR036190">
    <property type="entry name" value="Urocanase_sf"/>
</dbReference>
<evidence type="ECO:0000256" key="2">
    <source>
        <dbReference type="ARBA" id="ARBA00023027"/>
    </source>
</evidence>
<feature type="region of interest" description="Disordered" evidence="4">
    <location>
        <begin position="1"/>
        <end position="30"/>
    </location>
</feature>
<reference evidence="8 9" key="1">
    <citation type="submission" date="2022-12" db="EMBL/GenBank/DDBJ databases">
        <title>Chromosome-level genome of Tegillarca granosa.</title>
        <authorList>
            <person name="Kim J."/>
        </authorList>
    </citation>
    <scope>NUCLEOTIDE SEQUENCE [LARGE SCALE GENOMIC DNA]</scope>
    <source>
        <strain evidence="8">Teg-2019</strain>
        <tissue evidence="8">Adductor muscle</tissue>
    </source>
</reference>
<evidence type="ECO:0000313" key="8">
    <source>
        <dbReference type="EMBL" id="KAJ8301500.1"/>
    </source>
</evidence>
<dbReference type="InterPro" id="IPR023636">
    <property type="entry name" value="Urocanase_CS"/>
</dbReference>
<dbReference type="SUPFAM" id="SSF111326">
    <property type="entry name" value="Urocanase"/>
    <property type="match status" value="1"/>
</dbReference>